<keyword evidence="4" id="KW-1185">Reference proteome</keyword>
<keyword evidence="1" id="KW-0812">Transmembrane</keyword>
<feature type="chain" id="PRO_5032327347" evidence="2">
    <location>
        <begin position="16"/>
        <end position="102"/>
    </location>
</feature>
<protein>
    <submittedName>
        <fullName evidence="3">Uncharacterized protein</fullName>
    </submittedName>
</protein>
<keyword evidence="2" id="KW-0732">Signal</keyword>
<feature type="transmembrane region" description="Helical" evidence="1">
    <location>
        <begin position="39"/>
        <end position="65"/>
    </location>
</feature>
<name>A0A834I8F5_RHYFE</name>
<feature type="non-terminal residue" evidence="3">
    <location>
        <position position="1"/>
    </location>
</feature>
<accession>A0A834I8F5</accession>
<evidence type="ECO:0000313" key="3">
    <source>
        <dbReference type="EMBL" id="KAF7276380.1"/>
    </source>
</evidence>
<keyword evidence="1" id="KW-0472">Membrane</keyword>
<dbReference type="OrthoDB" id="6775489at2759"/>
<feature type="signal peptide" evidence="2">
    <location>
        <begin position="1"/>
        <end position="15"/>
    </location>
</feature>
<dbReference type="EMBL" id="JAACXV010007127">
    <property type="protein sequence ID" value="KAF7276380.1"/>
    <property type="molecule type" value="Genomic_DNA"/>
</dbReference>
<keyword evidence="1" id="KW-1133">Transmembrane helix</keyword>
<comment type="caution">
    <text evidence="3">The sequence shown here is derived from an EMBL/GenBank/DDBJ whole genome shotgun (WGS) entry which is preliminary data.</text>
</comment>
<proteinExistence type="predicted"/>
<organism evidence="3 4">
    <name type="scientific">Rhynchophorus ferrugineus</name>
    <name type="common">Red palm weevil</name>
    <name type="synonym">Curculio ferrugineus</name>
    <dbReference type="NCBI Taxonomy" id="354439"/>
    <lineage>
        <taxon>Eukaryota</taxon>
        <taxon>Metazoa</taxon>
        <taxon>Ecdysozoa</taxon>
        <taxon>Arthropoda</taxon>
        <taxon>Hexapoda</taxon>
        <taxon>Insecta</taxon>
        <taxon>Pterygota</taxon>
        <taxon>Neoptera</taxon>
        <taxon>Endopterygota</taxon>
        <taxon>Coleoptera</taxon>
        <taxon>Polyphaga</taxon>
        <taxon>Cucujiformia</taxon>
        <taxon>Curculionidae</taxon>
        <taxon>Dryophthorinae</taxon>
        <taxon>Rhynchophorus</taxon>
    </lineage>
</organism>
<evidence type="ECO:0000256" key="2">
    <source>
        <dbReference type="SAM" id="SignalP"/>
    </source>
</evidence>
<dbReference type="AlphaFoldDB" id="A0A834I8F5"/>
<evidence type="ECO:0000313" key="4">
    <source>
        <dbReference type="Proteomes" id="UP000625711"/>
    </source>
</evidence>
<sequence length="102" mass="11259">MFVYFMLIIISMSEALPASTEEVDGKLEEKALSTGFQWASYKVAAISTAIIVVGASLATLTALFFPIFAYKICYALGGCQNMLDSYVDRFIGVEGQTRRIKR</sequence>
<evidence type="ECO:0000256" key="1">
    <source>
        <dbReference type="SAM" id="Phobius"/>
    </source>
</evidence>
<reference evidence="3" key="1">
    <citation type="submission" date="2020-08" db="EMBL/GenBank/DDBJ databases">
        <title>Genome sequencing and assembly of the red palm weevil Rhynchophorus ferrugineus.</title>
        <authorList>
            <person name="Dias G.B."/>
            <person name="Bergman C.M."/>
            <person name="Manee M."/>
        </authorList>
    </citation>
    <scope>NUCLEOTIDE SEQUENCE</scope>
    <source>
        <strain evidence="3">AA-2017</strain>
        <tissue evidence="3">Whole larva</tissue>
    </source>
</reference>
<dbReference type="Proteomes" id="UP000625711">
    <property type="component" value="Unassembled WGS sequence"/>
</dbReference>
<gene>
    <name evidence="3" type="ORF">GWI33_010381</name>
</gene>